<sequence>MADFDGDGIDDIAAYLDPNGVESQTWGVGVLRGLGDGTYAMSGHYPTGYDWGHSRGSWSVVVADFDGDGDPDIVSADGLNEQLHVLANDGDGTFTDTTYPTLPRPTSVLAADFDGDGEIDLATLHEEGEVLIQLNLGGGTYGPGAVENSQSEDHPLRPFVTGDIDGDGDLDLLVTAYMSDLVIALPNDGDGNFAAPKATPVGDRPTSLALADFDQDGNLDLAVGHGDPLSVGIHRGAGGGDFAAEVEYVVDLGGDWHNITVADLDADGHLDIASTDPEGDIYTLRNLGDGTFVPHGHFLGGSRSIAIAVADADVDGRPDLLVSNLAADSFSVLLQNADTSFGAVPPRIDGAVGKEPFIADLSGDGVADILINGWNAARILVGAGDGSFALAGVHPLLSNGTDPQLVDLDGDGLDEFVFTGHDGIGVLHNLGGGDFERVNSPSGGNASQLDLFDYDNDGRRDGVLIRSGTIALMHGEPGVAFTLAGALPSLGNPQSIEVGDFDEDGRIDLLIVESPDFQPDHVRLFRNDGGGQFTPHIVHTTDYFRSARVADLDADGHLDLVVVAEYETEVFRGLGDGQLQPTGKYTITESNADIVYPLDLDGDGVLDFFVPDLLIAEFTVLRGLGGAAYAAPEQHITHVTASYERVLPLDLDGDSDLDFFFAGRGVSTVLNQGDGTFAPTRAYRIGSAQGAAVGELDGDGRPDFVVTSYEGTYLLRSNCR</sequence>
<evidence type="ECO:0000313" key="3">
    <source>
        <dbReference type="Proteomes" id="UP001139031"/>
    </source>
</evidence>
<dbReference type="InterPro" id="IPR028994">
    <property type="entry name" value="Integrin_alpha_N"/>
</dbReference>
<dbReference type="Proteomes" id="UP001139031">
    <property type="component" value="Unassembled WGS sequence"/>
</dbReference>
<dbReference type="Pfam" id="PF13517">
    <property type="entry name" value="FG-GAP_3"/>
    <property type="match status" value="6"/>
</dbReference>
<dbReference type="PANTHER" id="PTHR46580">
    <property type="entry name" value="SENSOR KINASE-RELATED"/>
    <property type="match status" value="1"/>
</dbReference>
<evidence type="ECO:0000313" key="2">
    <source>
        <dbReference type="EMBL" id="MBZ5715829.1"/>
    </source>
</evidence>
<keyword evidence="1" id="KW-0732">Signal</keyword>
<keyword evidence="3" id="KW-1185">Reference proteome</keyword>
<organism evidence="2 3">
    <name type="scientific">Nannocystis pusilla</name>
    <dbReference type="NCBI Taxonomy" id="889268"/>
    <lineage>
        <taxon>Bacteria</taxon>
        <taxon>Pseudomonadati</taxon>
        <taxon>Myxococcota</taxon>
        <taxon>Polyangia</taxon>
        <taxon>Nannocystales</taxon>
        <taxon>Nannocystaceae</taxon>
        <taxon>Nannocystis</taxon>
    </lineage>
</organism>
<dbReference type="PANTHER" id="PTHR46580:SF2">
    <property type="entry name" value="MAM DOMAIN-CONTAINING PROTEIN"/>
    <property type="match status" value="1"/>
</dbReference>
<comment type="caution">
    <text evidence="2">The sequence shown here is derived from an EMBL/GenBank/DDBJ whole genome shotgun (WGS) entry which is preliminary data.</text>
</comment>
<name>A0ABS7U5J4_9BACT</name>
<dbReference type="Gene3D" id="2.130.10.130">
    <property type="entry name" value="Integrin alpha, N-terminal"/>
    <property type="match status" value="3"/>
</dbReference>
<dbReference type="SUPFAM" id="SSF69318">
    <property type="entry name" value="Integrin alpha N-terminal domain"/>
    <property type="match status" value="3"/>
</dbReference>
<dbReference type="InterPro" id="IPR013517">
    <property type="entry name" value="FG-GAP"/>
</dbReference>
<accession>A0ABS7U5J4</accession>
<evidence type="ECO:0000256" key="1">
    <source>
        <dbReference type="ARBA" id="ARBA00022729"/>
    </source>
</evidence>
<reference evidence="2" key="1">
    <citation type="submission" date="2021-08" db="EMBL/GenBank/DDBJ databases">
        <authorList>
            <person name="Stevens D.C."/>
        </authorList>
    </citation>
    <scope>NUCLEOTIDE SEQUENCE</scope>
    <source>
        <strain evidence="2">DSM 53165</strain>
    </source>
</reference>
<dbReference type="EMBL" id="JAIRAU010000059">
    <property type="protein sequence ID" value="MBZ5715829.1"/>
    <property type="molecule type" value="Genomic_DNA"/>
</dbReference>
<protein>
    <submittedName>
        <fullName evidence="2">VCBS repeat-containing protein</fullName>
    </submittedName>
</protein>
<gene>
    <name evidence="2" type="ORF">K7C98_41920</name>
</gene>
<proteinExistence type="predicted"/>